<feature type="transmembrane region" description="Helical" evidence="1">
    <location>
        <begin position="218"/>
        <end position="244"/>
    </location>
</feature>
<proteinExistence type="predicted"/>
<dbReference type="AlphaFoldDB" id="A0A6A7AV87"/>
<organism evidence="2 3">
    <name type="scientific">Plenodomus tracheiphilus IPT5</name>
    <dbReference type="NCBI Taxonomy" id="1408161"/>
    <lineage>
        <taxon>Eukaryota</taxon>
        <taxon>Fungi</taxon>
        <taxon>Dikarya</taxon>
        <taxon>Ascomycota</taxon>
        <taxon>Pezizomycotina</taxon>
        <taxon>Dothideomycetes</taxon>
        <taxon>Pleosporomycetidae</taxon>
        <taxon>Pleosporales</taxon>
        <taxon>Pleosporineae</taxon>
        <taxon>Leptosphaeriaceae</taxon>
        <taxon>Plenodomus</taxon>
    </lineage>
</organism>
<accession>A0A6A7AV87</accession>
<protein>
    <recommendedName>
        <fullName evidence="4">Integral membrane protein</fullName>
    </recommendedName>
</protein>
<evidence type="ECO:0008006" key="4">
    <source>
        <dbReference type="Google" id="ProtNLM"/>
    </source>
</evidence>
<keyword evidence="1" id="KW-0472">Membrane</keyword>
<keyword evidence="3" id="KW-1185">Reference proteome</keyword>
<dbReference type="Proteomes" id="UP000799423">
    <property type="component" value="Unassembled WGS sequence"/>
</dbReference>
<feature type="transmembrane region" description="Helical" evidence="1">
    <location>
        <begin position="98"/>
        <end position="120"/>
    </location>
</feature>
<dbReference type="OrthoDB" id="3205825at2759"/>
<sequence length="418" mass="48248">MNQEIIPSPNFRPWGPFVPEGYQLLRVTRQDIALASTAFAVAGIFAISAAYIAVGQTRRSPQPWRSAYIWMIWLEWSASVVIALECLLYLLRVIRPSFYFYMSILFCWTIQIQLLLQIIINRIRIILPNRRHGLHIMCGTAIITSLLCISVYIIWIPARLQISQRWIHINTYWDRAEKVIYLFMDAALNINFIRVVKDNLVRNGLNKYKRLVRFNERIIVVSILMDIMIIAAMDIPNSFVYAIFHPPAYLIKLNIEMSMAHLITTIALGNQKCPLRFHDQALGRHSANSSVTAKPPSRKETFFGGLFKRHNDQTQHRQNVITKRQDFVIQSSLMTDPENVHMGFYQEESPFGSSRMCHEVYDSGPRSITKTRCTHHQEAPAYSAKSKELEASWTSDAVTWPETTWPPKWSDIHLNGPG</sequence>
<dbReference type="PANTHER" id="PTHR35179">
    <property type="entry name" value="PROTEIN CBG02620"/>
    <property type="match status" value="1"/>
</dbReference>
<feature type="transmembrane region" description="Helical" evidence="1">
    <location>
        <begin position="67"/>
        <end position="92"/>
    </location>
</feature>
<evidence type="ECO:0000256" key="1">
    <source>
        <dbReference type="SAM" id="Phobius"/>
    </source>
</evidence>
<keyword evidence="1" id="KW-1133">Transmembrane helix</keyword>
<feature type="transmembrane region" description="Helical" evidence="1">
    <location>
        <begin position="132"/>
        <end position="158"/>
    </location>
</feature>
<gene>
    <name evidence="2" type="ORF">T440DRAFT_492448</name>
</gene>
<keyword evidence="1" id="KW-0812">Transmembrane</keyword>
<evidence type="ECO:0000313" key="2">
    <source>
        <dbReference type="EMBL" id="KAF2846704.1"/>
    </source>
</evidence>
<feature type="transmembrane region" description="Helical" evidence="1">
    <location>
        <begin position="32"/>
        <end position="55"/>
    </location>
</feature>
<evidence type="ECO:0000313" key="3">
    <source>
        <dbReference type="Proteomes" id="UP000799423"/>
    </source>
</evidence>
<reference evidence="2" key="1">
    <citation type="submission" date="2020-01" db="EMBL/GenBank/DDBJ databases">
        <authorList>
            <consortium name="DOE Joint Genome Institute"/>
            <person name="Haridas S."/>
            <person name="Albert R."/>
            <person name="Binder M."/>
            <person name="Bloem J."/>
            <person name="Labutti K."/>
            <person name="Salamov A."/>
            <person name="Andreopoulos B."/>
            <person name="Baker S.E."/>
            <person name="Barry K."/>
            <person name="Bills G."/>
            <person name="Bluhm B.H."/>
            <person name="Cannon C."/>
            <person name="Castanera R."/>
            <person name="Culley D.E."/>
            <person name="Daum C."/>
            <person name="Ezra D."/>
            <person name="Gonzalez J.B."/>
            <person name="Henrissat B."/>
            <person name="Kuo A."/>
            <person name="Liang C."/>
            <person name="Lipzen A."/>
            <person name="Lutzoni F."/>
            <person name="Magnuson J."/>
            <person name="Mondo S."/>
            <person name="Nolan M."/>
            <person name="Ohm R."/>
            <person name="Pangilinan J."/>
            <person name="Park H.-J."/>
            <person name="Ramirez L."/>
            <person name="Alfaro M."/>
            <person name="Sun H."/>
            <person name="Tritt A."/>
            <person name="Yoshinaga Y."/>
            <person name="Zwiers L.-H."/>
            <person name="Turgeon B.G."/>
            <person name="Goodwin S.B."/>
            <person name="Spatafora J.W."/>
            <person name="Crous P.W."/>
            <person name="Grigoriev I.V."/>
        </authorList>
    </citation>
    <scope>NUCLEOTIDE SEQUENCE</scope>
    <source>
        <strain evidence="2">IPT5</strain>
    </source>
</reference>
<dbReference type="PANTHER" id="PTHR35179:SF1">
    <property type="entry name" value="INTEGRAL MEMBRANE PROTEIN"/>
    <property type="match status" value="1"/>
</dbReference>
<dbReference type="EMBL" id="MU006332">
    <property type="protein sequence ID" value="KAF2846704.1"/>
    <property type="molecule type" value="Genomic_DNA"/>
</dbReference>
<name>A0A6A7AV87_9PLEO</name>